<protein>
    <recommendedName>
        <fullName evidence="3">Aromatic ring-opening dioxygenase LigB</fullName>
    </recommendedName>
</protein>
<sequence length="236" mass="25087">MITRVAVVPYPPLLVPDLTVRAGAETEYLRNSCLRAVSSLTEIAAEWVAVGADRSGPAELAPETTGTFAGFGVDLRVALGTEQTEPADPMLPLPALVAGWLRGQVGARAVDMRLLDPDTSADECADIARELDEQDRPLLVLADGTNCRDERSPRPPDSRAAALDASIRDALAAADPDPLLAMDPALAADLGVQGRAGLQVLAHLARQSGVPWRGDLLYSATPFGVSYHVAVWTRYR</sequence>
<evidence type="ECO:0008006" key="3">
    <source>
        <dbReference type="Google" id="ProtNLM"/>
    </source>
</evidence>
<evidence type="ECO:0000313" key="2">
    <source>
        <dbReference type="Proteomes" id="UP000031419"/>
    </source>
</evidence>
<name>A0A073AY81_9PSEU</name>
<dbReference type="Proteomes" id="UP000031419">
    <property type="component" value="Unassembled WGS sequence"/>
</dbReference>
<evidence type="ECO:0000313" key="1">
    <source>
        <dbReference type="EMBL" id="KEI44286.1"/>
    </source>
</evidence>
<dbReference type="Gene3D" id="3.40.830.10">
    <property type="entry name" value="LigB-like"/>
    <property type="match status" value="1"/>
</dbReference>
<dbReference type="EMBL" id="JNVU01000028">
    <property type="protein sequence ID" value="KEI44286.1"/>
    <property type="molecule type" value="Genomic_DNA"/>
</dbReference>
<dbReference type="OrthoDB" id="4543339at2"/>
<comment type="caution">
    <text evidence="1">The sequence shown here is derived from an EMBL/GenBank/DDBJ whole genome shotgun (WGS) entry which is preliminary data.</text>
</comment>
<dbReference type="AlphaFoldDB" id="A0A073AY81"/>
<organism evidence="1 2">
    <name type="scientific">Saccharopolyspora rectivirgula</name>
    <dbReference type="NCBI Taxonomy" id="28042"/>
    <lineage>
        <taxon>Bacteria</taxon>
        <taxon>Bacillati</taxon>
        <taxon>Actinomycetota</taxon>
        <taxon>Actinomycetes</taxon>
        <taxon>Pseudonocardiales</taxon>
        <taxon>Pseudonocardiaceae</taxon>
        <taxon>Saccharopolyspora</taxon>
    </lineage>
</organism>
<reference evidence="1 2" key="1">
    <citation type="submission" date="2014-06" db="EMBL/GenBank/DDBJ databases">
        <title>Saccharopolyspora rectivirgula DSM-43113 Genome sequencing.</title>
        <authorList>
            <person name="Barrera C."/>
            <person name="Millon L."/>
            <person name="Rognon B."/>
            <person name="Zaugg C."/>
            <person name="Monod M."/>
        </authorList>
    </citation>
    <scope>NUCLEOTIDE SEQUENCE [LARGE SCALE GENOMIC DNA]</scope>
    <source>
        <strain evidence="1 2">DSM 43113</strain>
    </source>
</reference>
<proteinExistence type="predicted"/>
<accession>A0A073AY81</accession>
<keyword evidence="2" id="KW-1185">Reference proteome</keyword>
<gene>
    <name evidence="1" type="ORF">GU90_11170</name>
</gene>
<dbReference type="eggNOG" id="COG3885">
    <property type="taxonomic scope" value="Bacteria"/>
</dbReference>
<dbReference type="STRING" id="28042.GU90_11170"/>